<dbReference type="AlphaFoldDB" id="A0A1V6TN30"/>
<name>A0A1V6TN30_9EURO</name>
<dbReference type="SUPFAM" id="SSF57701">
    <property type="entry name" value="Zn2/Cys6 DNA-binding domain"/>
    <property type="match status" value="1"/>
</dbReference>
<accession>A0A1V6TN30</accession>
<evidence type="ECO:0000256" key="1">
    <source>
        <dbReference type="ARBA" id="ARBA00004123"/>
    </source>
</evidence>
<dbReference type="GO" id="GO:0005634">
    <property type="term" value="C:nucleus"/>
    <property type="evidence" value="ECO:0007669"/>
    <property type="project" value="UniProtKB-SubCell"/>
</dbReference>
<keyword evidence="9" id="KW-1185">Reference proteome</keyword>
<dbReference type="PANTHER" id="PTHR37534:SF15">
    <property type="entry name" value="ZN(II)2CYS6 TRANSCRIPTION FACTOR (EUROFUNG)"/>
    <property type="match status" value="1"/>
</dbReference>
<reference evidence="9" key="1">
    <citation type="journal article" date="2017" name="Nat. Microbiol.">
        <title>Global analysis of biosynthetic gene clusters reveals vast potential of secondary metabolite production in Penicillium species.</title>
        <authorList>
            <person name="Nielsen J.C."/>
            <person name="Grijseels S."/>
            <person name="Prigent S."/>
            <person name="Ji B."/>
            <person name="Dainat J."/>
            <person name="Nielsen K.F."/>
            <person name="Frisvad J.C."/>
            <person name="Workman M."/>
            <person name="Nielsen J."/>
        </authorList>
    </citation>
    <scope>NUCLEOTIDE SEQUENCE [LARGE SCALE GENOMIC DNA]</scope>
    <source>
        <strain evidence="9">IBT 24891</strain>
    </source>
</reference>
<evidence type="ECO:0000256" key="3">
    <source>
        <dbReference type="ARBA" id="ARBA00023125"/>
    </source>
</evidence>
<dbReference type="InterPro" id="IPR036864">
    <property type="entry name" value="Zn2-C6_fun-type_DNA-bd_sf"/>
</dbReference>
<keyword evidence="3" id="KW-0238">DNA-binding</keyword>
<dbReference type="PANTHER" id="PTHR37534">
    <property type="entry name" value="TRANSCRIPTIONAL ACTIVATOR PROTEIN UGA3"/>
    <property type="match status" value="1"/>
</dbReference>
<evidence type="ECO:0000259" key="7">
    <source>
        <dbReference type="PROSITE" id="PS50048"/>
    </source>
</evidence>
<dbReference type="OrthoDB" id="3251668at2759"/>
<evidence type="ECO:0000256" key="4">
    <source>
        <dbReference type="ARBA" id="ARBA00023163"/>
    </source>
</evidence>
<dbReference type="GO" id="GO:0008270">
    <property type="term" value="F:zinc ion binding"/>
    <property type="evidence" value="ECO:0007669"/>
    <property type="project" value="InterPro"/>
</dbReference>
<dbReference type="GO" id="GO:0000981">
    <property type="term" value="F:DNA-binding transcription factor activity, RNA polymerase II-specific"/>
    <property type="evidence" value="ECO:0007669"/>
    <property type="project" value="InterPro"/>
</dbReference>
<comment type="caution">
    <text evidence="8">The sequence shown here is derived from an EMBL/GenBank/DDBJ whole genome shotgun (WGS) entry which is preliminary data.</text>
</comment>
<dbReference type="EMBL" id="MLKD01000004">
    <property type="protein sequence ID" value="OQE27681.1"/>
    <property type="molecule type" value="Genomic_DNA"/>
</dbReference>
<feature type="region of interest" description="Disordered" evidence="6">
    <location>
        <begin position="79"/>
        <end position="112"/>
    </location>
</feature>
<evidence type="ECO:0000256" key="5">
    <source>
        <dbReference type="ARBA" id="ARBA00023242"/>
    </source>
</evidence>
<dbReference type="Pfam" id="PF11951">
    <property type="entry name" value="Fungal_trans_2"/>
    <property type="match status" value="1"/>
</dbReference>
<evidence type="ECO:0000313" key="8">
    <source>
        <dbReference type="EMBL" id="OQE27681.1"/>
    </source>
</evidence>
<dbReference type="InterPro" id="IPR021858">
    <property type="entry name" value="Fun_TF"/>
</dbReference>
<feature type="compositionally biased region" description="Basic and acidic residues" evidence="6">
    <location>
        <begin position="90"/>
        <end position="101"/>
    </location>
</feature>
<comment type="subcellular location">
    <subcellularLocation>
        <location evidence="1">Nucleus</location>
    </subcellularLocation>
</comment>
<organism evidence="8 9">
    <name type="scientific">Penicillium steckii</name>
    <dbReference type="NCBI Taxonomy" id="303698"/>
    <lineage>
        <taxon>Eukaryota</taxon>
        <taxon>Fungi</taxon>
        <taxon>Dikarya</taxon>
        <taxon>Ascomycota</taxon>
        <taxon>Pezizomycotina</taxon>
        <taxon>Eurotiomycetes</taxon>
        <taxon>Eurotiomycetidae</taxon>
        <taxon>Eurotiales</taxon>
        <taxon>Aspergillaceae</taxon>
        <taxon>Penicillium</taxon>
    </lineage>
</organism>
<dbReference type="GO" id="GO:0000976">
    <property type="term" value="F:transcription cis-regulatory region binding"/>
    <property type="evidence" value="ECO:0007669"/>
    <property type="project" value="TreeGrafter"/>
</dbReference>
<protein>
    <recommendedName>
        <fullName evidence="7">Zn(2)-C6 fungal-type domain-containing protein</fullName>
    </recommendedName>
</protein>
<gene>
    <name evidence="8" type="ORF">PENSTE_c004G08575</name>
</gene>
<dbReference type="GO" id="GO:0045944">
    <property type="term" value="P:positive regulation of transcription by RNA polymerase II"/>
    <property type="evidence" value="ECO:0007669"/>
    <property type="project" value="TreeGrafter"/>
</dbReference>
<keyword evidence="4" id="KW-0804">Transcription</keyword>
<dbReference type="InterPro" id="IPR001138">
    <property type="entry name" value="Zn2Cys6_DnaBD"/>
</dbReference>
<evidence type="ECO:0000313" key="9">
    <source>
        <dbReference type="Proteomes" id="UP000191285"/>
    </source>
</evidence>
<dbReference type="PROSITE" id="PS50048">
    <property type="entry name" value="ZN2_CY6_FUNGAL_2"/>
    <property type="match status" value="1"/>
</dbReference>
<dbReference type="Proteomes" id="UP000191285">
    <property type="component" value="Unassembled WGS sequence"/>
</dbReference>
<keyword evidence="5" id="KW-0539">Nucleus</keyword>
<proteinExistence type="predicted"/>
<feature type="domain" description="Zn(2)-C6 fungal-type" evidence="7">
    <location>
        <begin position="27"/>
        <end position="55"/>
    </location>
</feature>
<evidence type="ECO:0000256" key="6">
    <source>
        <dbReference type="SAM" id="MobiDB-lite"/>
    </source>
</evidence>
<evidence type="ECO:0000256" key="2">
    <source>
        <dbReference type="ARBA" id="ARBA00023015"/>
    </source>
</evidence>
<dbReference type="CDD" id="cd00067">
    <property type="entry name" value="GAL4"/>
    <property type="match status" value="1"/>
</dbReference>
<sequence>MPSSTNKAKKNIRIDLLPSDRQLATKDCRCCIKRRIKCDRTIPHCQKCSIRGISCPGFSILQLRWDQGVASRGHLTGRKIPILNQKQPRKTNDLDQPEYSKRSGSSSSQVHHKARTSIYQASLTTTNLNLISRELSHSFSEKLLQHFLANVAFRLTWLDGPNNPWRSLVLPLANRSSCLHLSILGLAAAHLSAVATEHDRSSMMEVNTRLRNQILSLLSQKIQLEIRKPHTREVGTSRSIHEDPSLVETLASMVVLCYGEMHILGSTDWKLHLRACRAMIERHDLLHLNEHPRNSTLQFFIKEVIDLETFGNVSVFATDLTTRDYMSGSAVSNSQPWIFTALINDITVAERLCHDDNCATILETPRLAQVNIQQWHIKILAAYDKAMSMTTPQGLDEKSPTSFQAIIEAHYHACLLYSYQALVPDAKKTGESQAVFEDLWQIINSIANESCHEFAHDLSFPLFIAGTESQTIEQRSQIEALFMRSISATGFWCNYTVLQFLHLFWGQSGVEREGNWIQFARWNRDKINTFCVF</sequence>
<keyword evidence="2" id="KW-0805">Transcription regulation</keyword>